<dbReference type="Proteomes" id="UP000003277">
    <property type="component" value="Unassembled WGS sequence"/>
</dbReference>
<evidence type="ECO:0000313" key="2">
    <source>
        <dbReference type="EMBL" id="EHO62136.1"/>
    </source>
</evidence>
<accession>H1D2L6</accession>
<dbReference type="GeneID" id="98911706"/>
<dbReference type="OrthoDB" id="9784124at2"/>
<dbReference type="eggNOG" id="ENOG5032TQR">
    <property type="taxonomic scope" value="Bacteria"/>
</dbReference>
<dbReference type="EMBL" id="ADLT01000065">
    <property type="protein sequence ID" value="EHO62136.1"/>
    <property type="molecule type" value="Genomic_DNA"/>
</dbReference>
<name>H1D2L6_9FIRM</name>
<dbReference type="Pfam" id="PF14353">
    <property type="entry name" value="CpXC"/>
    <property type="match status" value="1"/>
</dbReference>
<sequence length="213" mass="24780">MSQSAMQEITCPKCGKKHSFQVWDSINTLEFPEMKEKVRNDEAFRYRCPDCGATALLNYNFLYHQQEDKILIFVDADGSSYGDMEKILKQRGNAFDGYRKRIVLSYNDFKEKLLIFDAGLDDRIVEIIKSSIWDNVEERYKDKHIDEIYFATNEDGENGFLFRKEGHMVASMEFDKALYNAIKEAALSRIDAISRDDLIIDRNWAKTIVARLG</sequence>
<feature type="domain" description="CpXC" evidence="1">
    <location>
        <begin position="9"/>
        <end position="129"/>
    </location>
</feature>
<protein>
    <recommendedName>
        <fullName evidence="1">CpXC domain-containing protein</fullName>
    </recommendedName>
</protein>
<dbReference type="InterPro" id="IPR025682">
    <property type="entry name" value="CpXC_dom"/>
</dbReference>
<keyword evidence="3" id="KW-1185">Reference proteome</keyword>
<comment type="caution">
    <text evidence="2">The sequence shown here is derived from an EMBL/GenBank/DDBJ whole genome shotgun (WGS) entry which is preliminary data.</text>
</comment>
<dbReference type="HOGENOM" id="CLU_109345_1_0_9"/>
<proteinExistence type="predicted"/>
<organism evidence="2 3">
    <name type="scientific">Dialister succinatiphilus YIT 11850</name>
    <dbReference type="NCBI Taxonomy" id="742743"/>
    <lineage>
        <taxon>Bacteria</taxon>
        <taxon>Bacillati</taxon>
        <taxon>Bacillota</taxon>
        <taxon>Negativicutes</taxon>
        <taxon>Veillonellales</taxon>
        <taxon>Veillonellaceae</taxon>
        <taxon>Dialister</taxon>
    </lineage>
</organism>
<dbReference type="AlphaFoldDB" id="H1D2L6"/>
<dbReference type="RefSeq" id="WP_008860348.1">
    <property type="nucleotide sequence ID" value="NZ_JH591189.1"/>
</dbReference>
<dbReference type="PATRIC" id="fig|742743.3.peg.1885"/>
<reference evidence="2 3" key="1">
    <citation type="submission" date="2011-11" db="EMBL/GenBank/DDBJ databases">
        <title>The Genome Sequence of Dialister succinatiphilus YIT 11850.</title>
        <authorList>
            <consortium name="The Broad Institute Genome Sequencing Platform"/>
            <person name="Earl A."/>
            <person name="Ward D."/>
            <person name="Feldgarden M."/>
            <person name="Gevers D."/>
            <person name="Morotomi M."/>
            <person name="Young S.K."/>
            <person name="Zeng Q."/>
            <person name="Gargeya S."/>
            <person name="Fitzgerald M."/>
            <person name="Haas B."/>
            <person name="Abouelleil A."/>
            <person name="Alvarado L."/>
            <person name="Arachchi H.M."/>
            <person name="Berlin A."/>
            <person name="Brown A."/>
            <person name="Chapman S.B."/>
            <person name="Dunbar C."/>
            <person name="Gearin G."/>
            <person name="Goldberg J."/>
            <person name="Griggs A."/>
            <person name="Gujja S."/>
            <person name="Heiman D."/>
            <person name="Howarth C."/>
            <person name="Lui A."/>
            <person name="MacDonald P.J.P."/>
            <person name="Montmayeur A."/>
            <person name="Murphy C."/>
            <person name="Neiman D."/>
            <person name="Pearson M."/>
            <person name="Priest M."/>
            <person name="Roberts A."/>
            <person name="Saif S."/>
            <person name="Shea T."/>
            <person name="Sisk P."/>
            <person name="Stolte C."/>
            <person name="Sykes S."/>
            <person name="Wortman J."/>
            <person name="Nusbaum C."/>
            <person name="Birren B."/>
        </authorList>
    </citation>
    <scope>NUCLEOTIDE SEQUENCE [LARGE SCALE GENOMIC DNA]</scope>
    <source>
        <strain evidence="2 3">YIT 11850</strain>
    </source>
</reference>
<evidence type="ECO:0000313" key="3">
    <source>
        <dbReference type="Proteomes" id="UP000003277"/>
    </source>
</evidence>
<evidence type="ECO:0000259" key="1">
    <source>
        <dbReference type="Pfam" id="PF14353"/>
    </source>
</evidence>
<gene>
    <name evidence="2" type="ORF">HMPREF9453_01854</name>
</gene>